<keyword evidence="2" id="KW-0472">Membrane</keyword>
<keyword evidence="2" id="KW-0812">Transmembrane</keyword>
<evidence type="ECO:0000256" key="1">
    <source>
        <dbReference type="SAM" id="MobiDB-lite"/>
    </source>
</evidence>
<feature type="transmembrane region" description="Helical" evidence="2">
    <location>
        <begin position="12"/>
        <end position="32"/>
    </location>
</feature>
<evidence type="ECO:0000313" key="3">
    <source>
        <dbReference type="EMBL" id="MST81434.1"/>
    </source>
</evidence>
<name>A0A7X2P746_9FIRM</name>
<dbReference type="AlphaFoldDB" id="A0A7X2P746"/>
<proteinExistence type="predicted"/>
<gene>
    <name evidence="3" type="ORF">FYJ60_03760</name>
</gene>
<reference evidence="3 4" key="1">
    <citation type="submission" date="2019-08" db="EMBL/GenBank/DDBJ databases">
        <title>In-depth cultivation of the pig gut microbiome towards novel bacterial diversity and tailored functional studies.</title>
        <authorList>
            <person name="Wylensek D."/>
            <person name="Hitch T.C.A."/>
            <person name="Clavel T."/>
        </authorList>
    </citation>
    <scope>NUCLEOTIDE SEQUENCE [LARGE SCALE GENOMIC DNA]</scope>
    <source>
        <strain evidence="3 4">Oil+RF-744-WCA-WT-13</strain>
    </source>
</reference>
<dbReference type="EMBL" id="VUMV01000002">
    <property type="protein sequence ID" value="MST81434.1"/>
    <property type="molecule type" value="Genomic_DNA"/>
</dbReference>
<accession>A0A7X2P746</accession>
<evidence type="ECO:0000256" key="2">
    <source>
        <dbReference type="SAM" id="Phobius"/>
    </source>
</evidence>
<evidence type="ECO:0000313" key="4">
    <source>
        <dbReference type="Proteomes" id="UP000466864"/>
    </source>
</evidence>
<feature type="compositionally biased region" description="Basic and acidic residues" evidence="1">
    <location>
        <begin position="36"/>
        <end position="50"/>
    </location>
</feature>
<organism evidence="3 4">
    <name type="scientific">Bilifractor porci</name>
    <dbReference type="NCBI Taxonomy" id="2606636"/>
    <lineage>
        <taxon>Bacteria</taxon>
        <taxon>Bacillati</taxon>
        <taxon>Bacillota</taxon>
        <taxon>Clostridia</taxon>
        <taxon>Lachnospirales</taxon>
        <taxon>Lachnospiraceae</taxon>
        <taxon>Bilifractor</taxon>
    </lineage>
</organism>
<sequence length="87" mass="10167">MKDILDTVLYIIYALFGLGGLGLTIPMVVISIRNTKRDDTYEKEPHDQKMKNQAAAAERDKEFAAQKQQWDKEYHERRMASLEDLKH</sequence>
<protein>
    <submittedName>
        <fullName evidence="3">Uncharacterized protein</fullName>
    </submittedName>
</protein>
<comment type="caution">
    <text evidence="3">The sequence shown here is derived from an EMBL/GenBank/DDBJ whole genome shotgun (WGS) entry which is preliminary data.</text>
</comment>
<keyword evidence="4" id="KW-1185">Reference proteome</keyword>
<dbReference type="RefSeq" id="WP_154457241.1">
    <property type="nucleotide sequence ID" value="NZ_VUMV01000002.1"/>
</dbReference>
<keyword evidence="2" id="KW-1133">Transmembrane helix</keyword>
<feature type="region of interest" description="Disordered" evidence="1">
    <location>
        <begin position="36"/>
        <end position="58"/>
    </location>
</feature>
<dbReference type="Proteomes" id="UP000466864">
    <property type="component" value="Unassembled WGS sequence"/>
</dbReference>